<reference evidence="3 4" key="1">
    <citation type="submission" date="2019-04" db="EMBL/GenBank/DDBJ databases">
        <title>Sphingomonas psychrotolerans sp. nov., isolated from soil in the Tianshan Mountains, Xinjiang, China.</title>
        <authorList>
            <person name="Luo Y."/>
            <person name="Sheng H."/>
        </authorList>
    </citation>
    <scope>NUCLEOTIDE SEQUENCE [LARGE SCALE GENOMIC DNA]</scope>
    <source>
        <strain evidence="3 4">KIS18-15</strain>
    </source>
</reference>
<sequence>MKIVVIGGTGLIGSKTVEQLSRQGHEVVAAAPNTGVDTITGAGLDAALADAQIVIDVSNSPSLEERVAMDFFETAGRNIIAAEVAAGVRHHVALSVVGTEHLQDSGYFRAKLAQERLIKASPIPWTLVHATQFFEFLRGIADSATDGDTVRLPHARFQPMAARDVAAAVAEVALGEPIRATIEVAGPEPFHMDTLVAQVLAWDKDPRRVIADPEAPYFGLQIDDSSLMPGPDARRGATDFDWWLANVPPPPARK</sequence>
<evidence type="ECO:0000259" key="2">
    <source>
        <dbReference type="Pfam" id="PF13460"/>
    </source>
</evidence>
<organism evidence="3 4">
    <name type="scientific">Sphingomonas naasensis</name>
    <dbReference type="NCBI Taxonomy" id="1344951"/>
    <lineage>
        <taxon>Bacteria</taxon>
        <taxon>Pseudomonadati</taxon>
        <taxon>Pseudomonadota</taxon>
        <taxon>Alphaproteobacteria</taxon>
        <taxon>Sphingomonadales</taxon>
        <taxon>Sphingomonadaceae</taxon>
        <taxon>Sphingomonas</taxon>
    </lineage>
</organism>
<evidence type="ECO:0000313" key="4">
    <source>
        <dbReference type="Proteomes" id="UP000309848"/>
    </source>
</evidence>
<comment type="caution">
    <text evidence="3">The sequence shown here is derived from an EMBL/GenBank/DDBJ whole genome shotgun (WGS) entry which is preliminary data.</text>
</comment>
<dbReference type="PANTHER" id="PTHR42748">
    <property type="entry name" value="NITROGEN METABOLITE REPRESSION PROTEIN NMRA FAMILY MEMBER"/>
    <property type="match status" value="1"/>
</dbReference>
<dbReference type="AlphaFoldDB" id="A0A4S1WEG2"/>
<accession>A0A4S1WEG2</accession>
<proteinExistence type="predicted"/>
<protein>
    <submittedName>
        <fullName evidence="3">SDR family oxidoreductase</fullName>
    </submittedName>
</protein>
<dbReference type="Proteomes" id="UP000309848">
    <property type="component" value="Unassembled WGS sequence"/>
</dbReference>
<dbReference type="EMBL" id="SRXU01000005">
    <property type="protein sequence ID" value="TGX41418.1"/>
    <property type="molecule type" value="Genomic_DNA"/>
</dbReference>
<dbReference type="InterPro" id="IPR051164">
    <property type="entry name" value="NmrA-like_oxidored"/>
</dbReference>
<feature type="domain" description="NAD(P)-binding" evidence="2">
    <location>
        <begin position="7"/>
        <end position="172"/>
    </location>
</feature>
<dbReference type="SUPFAM" id="SSF51735">
    <property type="entry name" value="NAD(P)-binding Rossmann-fold domains"/>
    <property type="match status" value="1"/>
</dbReference>
<dbReference type="OrthoDB" id="9771302at2"/>
<evidence type="ECO:0000256" key="1">
    <source>
        <dbReference type="ARBA" id="ARBA00022857"/>
    </source>
</evidence>
<dbReference type="PANTHER" id="PTHR42748:SF3">
    <property type="entry name" value="BLL4366 PROTEIN"/>
    <property type="match status" value="1"/>
</dbReference>
<dbReference type="RefSeq" id="WP_135985361.1">
    <property type="nucleotide sequence ID" value="NZ_JAASQM010000003.1"/>
</dbReference>
<keyword evidence="4" id="KW-1185">Reference proteome</keyword>
<dbReference type="InterPro" id="IPR016040">
    <property type="entry name" value="NAD(P)-bd_dom"/>
</dbReference>
<gene>
    <name evidence="3" type="ORF">E5A74_12350</name>
</gene>
<evidence type="ECO:0000313" key="3">
    <source>
        <dbReference type="EMBL" id="TGX41418.1"/>
    </source>
</evidence>
<keyword evidence="1" id="KW-0521">NADP</keyword>
<name>A0A4S1WEG2_9SPHN</name>
<dbReference type="Gene3D" id="3.40.50.720">
    <property type="entry name" value="NAD(P)-binding Rossmann-like Domain"/>
    <property type="match status" value="1"/>
</dbReference>
<dbReference type="InterPro" id="IPR036291">
    <property type="entry name" value="NAD(P)-bd_dom_sf"/>
</dbReference>
<dbReference type="Pfam" id="PF13460">
    <property type="entry name" value="NAD_binding_10"/>
    <property type="match status" value="1"/>
</dbReference>